<keyword evidence="3" id="KW-1185">Reference proteome</keyword>
<proteinExistence type="predicted"/>
<accession>A0A8H6LYE3</accession>
<evidence type="ECO:0000313" key="3">
    <source>
        <dbReference type="Proteomes" id="UP000521943"/>
    </source>
</evidence>
<reference evidence="2 3" key="1">
    <citation type="submission" date="2020-07" db="EMBL/GenBank/DDBJ databases">
        <title>Comparative genomics of pyrophilous fungi reveals a link between fire events and developmental genes.</title>
        <authorList>
            <consortium name="DOE Joint Genome Institute"/>
            <person name="Steindorff A.S."/>
            <person name="Carver A."/>
            <person name="Calhoun S."/>
            <person name="Stillman K."/>
            <person name="Liu H."/>
            <person name="Lipzen A."/>
            <person name="Pangilinan J."/>
            <person name="Labutti K."/>
            <person name="Bruns T.D."/>
            <person name="Grigoriev I.V."/>
        </authorList>
    </citation>
    <scope>NUCLEOTIDE SEQUENCE [LARGE SCALE GENOMIC DNA]</scope>
    <source>
        <strain evidence="2 3">CBS 144469</strain>
    </source>
</reference>
<name>A0A8H6LYE3_9AGAR</name>
<evidence type="ECO:0000313" key="2">
    <source>
        <dbReference type="EMBL" id="KAF6746629.1"/>
    </source>
</evidence>
<feature type="compositionally biased region" description="Pro residues" evidence="1">
    <location>
        <begin position="7"/>
        <end position="25"/>
    </location>
</feature>
<sequence>MSSTPTPYCPAPVSPSGPPTAPPPHTSNCTGPTLLSAHRPLDLVRYCRAGYRTVFACLRPHSASRPFDLHHIRLGHVTEQLVSSESSVLGRDTDVTVISFIPYWSVYMGQAR</sequence>
<evidence type="ECO:0000256" key="1">
    <source>
        <dbReference type="SAM" id="MobiDB-lite"/>
    </source>
</evidence>
<dbReference type="EMBL" id="JACGCI010000090">
    <property type="protein sequence ID" value="KAF6746629.1"/>
    <property type="molecule type" value="Genomic_DNA"/>
</dbReference>
<protein>
    <submittedName>
        <fullName evidence="2">Uncharacterized protein</fullName>
    </submittedName>
</protein>
<dbReference type="AlphaFoldDB" id="A0A8H6LYE3"/>
<comment type="caution">
    <text evidence="2">The sequence shown here is derived from an EMBL/GenBank/DDBJ whole genome shotgun (WGS) entry which is preliminary data.</text>
</comment>
<organism evidence="2 3">
    <name type="scientific">Ephemerocybe angulata</name>
    <dbReference type="NCBI Taxonomy" id="980116"/>
    <lineage>
        <taxon>Eukaryota</taxon>
        <taxon>Fungi</taxon>
        <taxon>Dikarya</taxon>
        <taxon>Basidiomycota</taxon>
        <taxon>Agaricomycotina</taxon>
        <taxon>Agaricomycetes</taxon>
        <taxon>Agaricomycetidae</taxon>
        <taxon>Agaricales</taxon>
        <taxon>Agaricineae</taxon>
        <taxon>Psathyrellaceae</taxon>
        <taxon>Ephemerocybe</taxon>
    </lineage>
</organism>
<feature type="region of interest" description="Disordered" evidence="1">
    <location>
        <begin position="1"/>
        <end position="28"/>
    </location>
</feature>
<gene>
    <name evidence="2" type="ORF">DFP72DRAFT_1076153</name>
</gene>
<dbReference type="Proteomes" id="UP000521943">
    <property type="component" value="Unassembled WGS sequence"/>
</dbReference>